<dbReference type="Pfam" id="PF00149">
    <property type="entry name" value="Metallophos"/>
    <property type="match status" value="1"/>
</dbReference>
<name>A0A1T5A127_9SPHI</name>
<dbReference type="SUPFAM" id="SSF56300">
    <property type="entry name" value="Metallo-dependent phosphatases"/>
    <property type="match status" value="1"/>
</dbReference>
<dbReference type="InterPro" id="IPR051918">
    <property type="entry name" value="STPP_CPPED1"/>
</dbReference>
<dbReference type="Proteomes" id="UP000190541">
    <property type="component" value="Unassembled WGS sequence"/>
</dbReference>
<dbReference type="RefSeq" id="WP_079715094.1">
    <property type="nucleotide sequence ID" value="NZ_FUYS01000001.1"/>
</dbReference>
<feature type="signal peptide" evidence="1">
    <location>
        <begin position="1"/>
        <end position="24"/>
    </location>
</feature>
<evidence type="ECO:0000259" key="2">
    <source>
        <dbReference type="Pfam" id="PF00149"/>
    </source>
</evidence>
<accession>A0A1T5A127</accession>
<gene>
    <name evidence="3" type="ORF">SAMN05660226_00384</name>
</gene>
<protein>
    <submittedName>
        <fullName evidence="3">Calcineurin-like phosphoesterase</fullName>
    </submittedName>
</protein>
<evidence type="ECO:0000313" key="3">
    <source>
        <dbReference type="EMBL" id="SKB28479.1"/>
    </source>
</evidence>
<dbReference type="AlphaFoldDB" id="A0A1T5A127"/>
<keyword evidence="1" id="KW-0732">Signal</keyword>
<sequence length="294" mass="33270">MNVRHFISFLLVFVGTLTSGFGQADAVGKTDFSFVFMTDVHIRPDSAVVAAFNRLVDTVNKLDVDFVISGGDQVFDVMRGNKAKGDSLFTLYKTLSSRIKVPVHNTVGNHELFAIYPESMEDSTHADYKYGMFKRYFGDTYYAFDHKGWHFIVLNALDVAGQKYFGQIGEDQLRWLQRDLAGVSPETPIVVTLHIPLITAFNQVYPRPDQNNDAGPAIVDRDALLAVFKKHNLRLVLQGHLHWLEDLNVENRTHFITGGSVAGRPTWRGTNFGPRGFLLFDVKEEGFKWKYIGF</sequence>
<dbReference type="Gene3D" id="3.60.21.10">
    <property type="match status" value="1"/>
</dbReference>
<dbReference type="GO" id="GO:0016787">
    <property type="term" value="F:hydrolase activity"/>
    <property type="evidence" value="ECO:0007669"/>
    <property type="project" value="InterPro"/>
</dbReference>
<dbReference type="STRING" id="623280.SAMN05660226_00384"/>
<dbReference type="InterPro" id="IPR029052">
    <property type="entry name" value="Metallo-depent_PP-like"/>
</dbReference>
<keyword evidence="4" id="KW-1185">Reference proteome</keyword>
<dbReference type="PANTHER" id="PTHR43143">
    <property type="entry name" value="METALLOPHOSPHOESTERASE, CALCINEURIN SUPERFAMILY"/>
    <property type="match status" value="1"/>
</dbReference>
<dbReference type="EMBL" id="FUYS01000001">
    <property type="protein sequence ID" value="SKB28479.1"/>
    <property type="molecule type" value="Genomic_DNA"/>
</dbReference>
<dbReference type="OrthoDB" id="9791866at2"/>
<reference evidence="3 4" key="1">
    <citation type="submission" date="2017-02" db="EMBL/GenBank/DDBJ databases">
        <authorList>
            <person name="Peterson S.W."/>
        </authorList>
    </citation>
    <scope>NUCLEOTIDE SEQUENCE [LARGE SCALE GENOMIC DNA]</scope>
    <source>
        <strain evidence="3 4">DSM 22899</strain>
    </source>
</reference>
<organism evidence="3 4">
    <name type="scientific">Parapedobacter luteus</name>
    <dbReference type="NCBI Taxonomy" id="623280"/>
    <lineage>
        <taxon>Bacteria</taxon>
        <taxon>Pseudomonadati</taxon>
        <taxon>Bacteroidota</taxon>
        <taxon>Sphingobacteriia</taxon>
        <taxon>Sphingobacteriales</taxon>
        <taxon>Sphingobacteriaceae</taxon>
        <taxon>Parapedobacter</taxon>
    </lineage>
</organism>
<feature type="chain" id="PRO_5012843466" evidence="1">
    <location>
        <begin position="25"/>
        <end position="294"/>
    </location>
</feature>
<feature type="domain" description="Calcineurin-like phosphoesterase" evidence="2">
    <location>
        <begin position="33"/>
        <end position="243"/>
    </location>
</feature>
<evidence type="ECO:0000256" key="1">
    <source>
        <dbReference type="SAM" id="SignalP"/>
    </source>
</evidence>
<proteinExistence type="predicted"/>
<dbReference type="PANTHER" id="PTHR43143:SF1">
    <property type="entry name" value="SERINE_THREONINE-PROTEIN PHOSPHATASE CPPED1"/>
    <property type="match status" value="1"/>
</dbReference>
<evidence type="ECO:0000313" key="4">
    <source>
        <dbReference type="Proteomes" id="UP000190541"/>
    </source>
</evidence>
<dbReference type="InterPro" id="IPR004843">
    <property type="entry name" value="Calcineurin-like_PHP"/>
</dbReference>